<keyword evidence="2" id="KW-0472">Membrane</keyword>
<comment type="caution">
    <text evidence="4">The sequence shown here is derived from an EMBL/GenBank/DDBJ whole genome shotgun (WGS) entry which is preliminary data.</text>
</comment>
<dbReference type="SUPFAM" id="SSF49384">
    <property type="entry name" value="Carbohydrate-binding domain"/>
    <property type="match status" value="1"/>
</dbReference>
<keyword evidence="2" id="KW-0812">Transmembrane</keyword>
<feature type="compositionally biased region" description="Low complexity" evidence="1">
    <location>
        <begin position="148"/>
        <end position="166"/>
    </location>
</feature>
<dbReference type="InterPro" id="IPR012291">
    <property type="entry name" value="CBM2_carb-bd_dom_sf"/>
</dbReference>
<dbReference type="Proteomes" id="UP001501842">
    <property type="component" value="Unassembled WGS sequence"/>
</dbReference>
<evidence type="ECO:0000259" key="3">
    <source>
        <dbReference type="PROSITE" id="PS51173"/>
    </source>
</evidence>
<sequence>MDAEEERSAGSARRDDEEGWATAPLVLSPRPLPDVVFGSVKPAPAEPREPAAVPPEAGPEEVTGPQAVVGAPPAAERRQGRKALLLVAVVLAGALAVTLVAAALWSSDSEGRVPQAAPDASTSAAVPGDGTPEPGQRAEEGSPPEQWPPAAADDPAEPAAVTAPPVSGTTAQGVEVTYRTVEVSDGYFEGEVTLTNGTGAELKDWTLSFTYPGASIRNVWAGHLWTRDDGTVVVTGDENTASIPEGASATVRFGGSGTPSGPQGCTLNGSACGL</sequence>
<dbReference type="SMART" id="SM00637">
    <property type="entry name" value="CBD_II"/>
    <property type="match status" value="1"/>
</dbReference>
<evidence type="ECO:0000256" key="1">
    <source>
        <dbReference type="SAM" id="MobiDB-lite"/>
    </source>
</evidence>
<feature type="compositionally biased region" description="Low complexity" evidence="1">
    <location>
        <begin position="58"/>
        <end position="74"/>
    </location>
</feature>
<feature type="region of interest" description="Disordered" evidence="1">
    <location>
        <begin position="109"/>
        <end position="168"/>
    </location>
</feature>
<feature type="domain" description="CBM2" evidence="3">
    <location>
        <begin position="167"/>
        <end position="274"/>
    </location>
</feature>
<dbReference type="EMBL" id="BAAATZ010000009">
    <property type="protein sequence ID" value="GAA2726030.1"/>
    <property type="molecule type" value="Genomic_DNA"/>
</dbReference>
<dbReference type="PROSITE" id="PS51173">
    <property type="entry name" value="CBM2"/>
    <property type="match status" value="1"/>
</dbReference>
<keyword evidence="5" id="KW-1185">Reference proteome</keyword>
<proteinExistence type="predicted"/>
<gene>
    <name evidence="4" type="ORF">GCM10010439_27560</name>
</gene>
<feature type="transmembrane region" description="Helical" evidence="2">
    <location>
        <begin position="83"/>
        <end position="105"/>
    </location>
</feature>
<reference evidence="4 5" key="1">
    <citation type="journal article" date="2019" name="Int. J. Syst. Evol. Microbiol.">
        <title>The Global Catalogue of Microorganisms (GCM) 10K type strain sequencing project: providing services to taxonomists for standard genome sequencing and annotation.</title>
        <authorList>
            <consortium name="The Broad Institute Genomics Platform"/>
            <consortium name="The Broad Institute Genome Sequencing Center for Infectious Disease"/>
            <person name="Wu L."/>
            <person name="Ma J."/>
        </authorList>
    </citation>
    <scope>NUCLEOTIDE SEQUENCE [LARGE SCALE GENOMIC DNA]</scope>
    <source>
        <strain evidence="4 5">JCM 8201</strain>
    </source>
</reference>
<dbReference type="RefSeq" id="WP_344450740.1">
    <property type="nucleotide sequence ID" value="NZ_BAAATZ010000009.1"/>
</dbReference>
<evidence type="ECO:0000313" key="4">
    <source>
        <dbReference type="EMBL" id="GAA2726030.1"/>
    </source>
</evidence>
<evidence type="ECO:0000313" key="5">
    <source>
        <dbReference type="Proteomes" id="UP001501842"/>
    </source>
</evidence>
<feature type="region of interest" description="Disordered" evidence="1">
    <location>
        <begin position="1"/>
        <end position="74"/>
    </location>
</feature>
<dbReference type="InterPro" id="IPR001919">
    <property type="entry name" value="CBD2"/>
</dbReference>
<keyword evidence="2" id="KW-1133">Transmembrane helix</keyword>
<dbReference type="InterPro" id="IPR008965">
    <property type="entry name" value="CBM2/CBM3_carb-bd_dom_sf"/>
</dbReference>
<accession>A0ABN3U7Q6</accession>
<dbReference type="Pfam" id="PF00553">
    <property type="entry name" value="CBM_2"/>
    <property type="match status" value="1"/>
</dbReference>
<organism evidence="4 5">
    <name type="scientific">Actinocorallia aurantiaca</name>
    <dbReference type="NCBI Taxonomy" id="46204"/>
    <lineage>
        <taxon>Bacteria</taxon>
        <taxon>Bacillati</taxon>
        <taxon>Actinomycetota</taxon>
        <taxon>Actinomycetes</taxon>
        <taxon>Streptosporangiales</taxon>
        <taxon>Thermomonosporaceae</taxon>
        <taxon>Actinocorallia</taxon>
    </lineage>
</organism>
<name>A0ABN3U7Q6_9ACTN</name>
<evidence type="ECO:0000256" key="2">
    <source>
        <dbReference type="SAM" id="Phobius"/>
    </source>
</evidence>
<dbReference type="Gene3D" id="2.60.40.290">
    <property type="match status" value="1"/>
</dbReference>
<feature type="compositionally biased region" description="Basic and acidic residues" evidence="1">
    <location>
        <begin position="1"/>
        <end position="16"/>
    </location>
</feature>
<protein>
    <recommendedName>
        <fullName evidence="3">CBM2 domain-containing protein</fullName>
    </recommendedName>
</protein>